<dbReference type="Pfam" id="PF15152">
    <property type="entry name" value="Kisspeptin"/>
    <property type="match status" value="1"/>
</dbReference>
<dbReference type="Bgee" id="ENSECAG00000007327">
    <property type="expression patterns" value="Expressed in liver and 3 other cell types or tissues"/>
</dbReference>
<dbReference type="GO" id="GO:0005615">
    <property type="term" value="C:extracellular space"/>
    <property type="evidence" value="ECO:0000318"/>
    <property type="project" value="GO_Central"/>
</dbReference>
<evidence type="ECO:0000256" key="1">
    <source>
        <dbReference type="SAM" id="MobiDB-lite"/>
    </source>
</evidence>
<feature type="region of interest" description="Disordered" evidence="1">
    <location>
        <begin position="161"/>
        <end position="188"/>
    </location>
</feature>
<dbReference type="AlphaFoldDB" id="F7BUT3"/>
<organism evidence="2 3">
    <name type="scientific">Equus caballus</name>
    <name type="common">Horse</name>
    <dbReference type="NCBI Taxonomy" id="9796"/>
    <lineage>
        <taxon>Eukaryota</taxon>
        <taxon>Metazoa</taxon>
        <taxon>Chordata</taxon>
        <taxon>Craniata</taxon>
        <taxon>Vertebrata</taxon>
        <taxon>Euteleostomi</taxon>
        <taxon>Mammalia</taxon>
        <taxon>Eutheria</taxon>
        <taxon>Laurasiatheria</taxon>
        <taxon>Perissodactyla</taxon>
        <taxon>Equidae</taxon>
        <taxon>Equus</taxon>
    </lineage>
</organism>
<keyword evidence="3" id="KW-1185">Reference proteome</keyword>
<dbReference type="GeneTree" id="ENSGT00390000008827"/>
<dbReference type="Proteomes" id="UP000002281">
    <property type="component" value="Chromosome 5"/>
</dbReference>
<proteinExistence type="predicted"/>
<feature type="compositionally biased region" description="Polar residues" evidence="1">
    <location>
        <begin position="10"/>
        <end position="23"/>
    </location>
</feature>
<sequence>MQSLLEGRRASSQAPEPTFGSQASGHFQDLHHLTKMNSLVSWQLLLFLCATSFRETLEEAAPVEQPRSTGRWLGPLALLAPWAQSPRCAEGMPDPVGRRPRAASLCPSPGSSTGPQRPGPCAPRSLRIPAPRGAALVRRAKLLPAYRWNSFGLRYGRRRAAPTAPTRVRARGAGAGGRTEGGGLEFLS</sequence>
<dbReference type="PANTHER" id="PTHR16955:SF6">
    <property type="entry name" value="METASTASIS-SUPPRESSOR KISS-1"/>
    <property type="match status" value="1"/>
</dbReference>
<dbReference type="PaxDb" id="9796-ENSECAP00000005340"/>
<dbReference type="GO" id="GO:0033686">
    <property type="term" value="P:positive regulation of luteinizing hormone secretion"/>
    <property type="evidence" value="ECO:0000318"/>
    <property type="project" value="GO_Central"/>
</dbReference>
<reference evidence="2" key="3">
    <citation type="submission" date="2025-09" db="UniProtKB">
        <authorList>
            <consortium name="Ensembl"/>
        </authorList>
    </citation>
    <scope>IDENTIFICATION</scope>
    <source>
        <strain evidence="2">Thoroughbred</strain>
    </source>
</reference>
<dbReference type="GO" id="GO:0031773">
    <property type="term" value="F:kisspeptin receptor binding"/>
    <property type="evidence" value="ECO:0000318"/>
    <property type="project" value="GO_Central"/>
</dbReference>
<reference evidence="2 3" key="1">
    <citation type="journal article" date="2009" name="Science">
        <title>Genome sequence, comparative analysis, and population genetics of the domestic horse.</title>
        <authorList>
            <consortium name="Broad Institute Genome Sequencing Platform"/>
            <consortium name="Broad Institute Whole Genome Assembly Team"/>
            <person name="Wade C.M."/>
            <person name="Giulotto E."/>
            <person name="Sigurdsson S."/>
            <person name="Zoli M."/>
            <person name="Gnerre S."/>
            <person name="Imsland F."/>
            <person name="Lear T.L."/>
            <person name="Adelson D.L."/>
            <person name="Bailey E."/>
            <person name="Bellone R.R."/>
            <person name="Bloecker H."/>
            <person name="Distl O."/>
            <person name="Edgar R.C."/>
            <person name="Garber M."/>
            <person name="Leeb T."/>
            <person name="Mauceli E."/>
            <person name="MacLeod J.N."/>
            <person name="Penedo M.C.T."/>
            <person name="Raison J.M."/>
            <person name="Sharpe T."/>
            <person name="Vogel J."/>
            <person name="Andersson L."/>
            <person name="Antczak D.F."/>
            <person name="Biagi T."/>
            <person name="Binns M.M."/>
            <person name="Chowdhary B.P."/>
            <person name="Coleman S.J."/>
            <person name="Della Valle G."/>
            <person name="Fryc S."/>
            <person name="Guerin G."/>
            <person name="Hasegawa T."/>
            <person name="Hill E.W."/>
            <person name="Jurka J."/>
            <person name="Kiialainen A."/>
            <person name="Lindgren G."/>
            <person name="Liu J."/>
            <person name="Magnani E."/>
            <person name="Mickelson J.R."/>
            <person name="Murray J."/>
            <person name="Nergadze S.G."/>
            <person name="Onofrio R."/>
            <person name="Pedroni S."/>
            <person name="Piras M.F."/>
            <person name="Raudsepp T."/>
            <person name="Rocchi M."/>
            <person name="Roeed K.H."/>
            <person name="Ryder O.A."/>
            <person name="Searle S."/>
            <person name="Skow L."/>
            <person name="Swinburne J.E."/>
            <person name="Syvaenen A.C."/>
            <person name="Tozaki T."/>
            <person name="Valberg S.J."/>
            <person name="Vaudin M."/>
            <person name="White J.R."/>
            <person name="Zody M.C."/>
            <person name="Lander E.S."/>
            <person name="Lindblad-Toh K."/>
        </authorList>
    </citation>
    <scope>NUCLEOTIDE SEQUENCE [LARGE SCALE GENOMIC DNA]</scope>
    <source>
        <strain evidence="2 3">Thoroughbred</strain>
    </source>
</reference>
<accession>V9Y1I1</accession>
<protein>
    <submittedName>
        <fullName evidence="2">KiSS-1 metastasis suppressor</fullName>
    </submittedName>
</protein>
<dbReference type="STRING" id="9796.ENSECAP00000005340"/>
<feature type="region of interest" description="Disordered" evidence="1">
    <location>
        <begin position="1"/>
        <end position="23"/>
    </location>
</feature>
<accession>F7BUT3</accession>
<dbReference type="VGNC" id="VGNC:19432">
    <property type="gene designation" value="KISS1"/>
</dbReference>
<dbReference type="GO" id="GO:0007186">
    <property type="term" value="P:G protein-coupled receptor signaling pathway"/>
    <property type="evidence" value="ECO:0000318"/>
    <property type="project" value="GO_Central"/>
</dbReference>
<name>F7BUT3_HORSE</name>
<dbReference type="InterPro" id="IPR020207">
    <property type="entry name" value="Metastasis-suppressor_KiSS-1"/>
</dbReference>
<gene>
    <name evidence="4" type="primary">KISS1</name>
</gene>
<dbReference type="PANTHER" id="PTHR16955">
    <property type="entry name" value="METASTASIS-SUPPRESSOR KISS-1"/>
    <property type="match status" value="1"/>
</dbReference>
<dbReference type="HOGENOM" id="CLU_119112_0_0_1"/>
<feature type="compositionally biased region" description="Gly residues" evidence="1">
    <location>
        <begin position="173"/>
        <end position="188"/>
    </location>
</feature>
<feature type="region of interest" description="Disordered" evidence="1">
    <location>
        <begin position="89"/>
        <end position="126"/>
    </location>
</feature>
<evidence type="ECO:0000313" key="4">
    <source>
        <dbReference type="VGNC" id="VGNC:19432"/>
    </source>
</evidence>
<dbReference type="FunCoup" id="F7BUT3">
    <property type="interactions" value="10"/>
</dbReference>
<reference evidence="2" key="2">
    <citation type="submission" date="2025-08" db="UniProtKB">
        <authorList>
            <consortium name="Ensembl"/>
        </authorList>
    </citation>
    <scope>IDENTIFICATION</scope>
    <source>
        <strain evidence="2">Thoroughbred</strain>
    </source>
</reference>
<evidence type="ECO:0000313" key="2">
    <source>
        <dbReference type="Ensembl" id="ENSECAP00000005340.3"/>
    </source>
</evidence>
<evidence type="ECO:0000313" key="3">
    <source>
        <dbReference type="Proteomes" id="UP000002281"/>
    </source>
</evidence>
<dbReference type="Ensembl" id="ENSECAT00000007341.4">
    <property type="protein sequence ID" value="ENSECAP00000005340.3"/>
    <property type="gene ID" value="ENSECAG00000007327.4"/>
</dbReference>